<reference evidence="1 2" key="1">
    <citation type="submission" date="2019-05" db="EMBL/GenBank/DDBJ databases">
        <title>Another draft genome of Portunus trituberculatus and its Hox gene families provides insights of decapod evolution.</title>
        <authorList>
            <person name="Jeong J.-H."/>
            <person name="Song I."/>
            <person name="Kim S."/>
            <person name="Choi T."/>
            <person name="Kim D."/>
            <person name="Ryu S."/>
            <person name="Kim W."/>
        </authorList>
    </citation>
    <scope>NUCLEOTIDE SEQUENCE [LARGE SCALE GENOMIC DNA]</scope>
    <source>
        <tissue evidence="1">Muscle</tissue>
    </source>
</reference>
<evidence type="ECO:0000313" key="1">
    <source>
        <dbReference type="EMBL" id="MPC57651.1"/>
    </source>
</evidence>
<keyword evidence="2" id="KW-1185">Reference proteome</keyword>
<dbReference type="AlphaFoldDB" id="A0A5B7GC68"/>
<evidence type="ECO:0000313" key="2">
    <source>
        <dbReference type="Proteomes" id="UP000324222"/>
    </source>
</evidence>
<protein>
    <submittedName>
        <fullName evidence="1">Uncharacterized protein</fullName>
    </submittedName>
</protein>
<name>A0A5B7GC68_PORTR</name>
<accession>A0A5B7GC68</accession>
<organism evidence="1 2">
    <name type="scientific">Portunus trituberculatus</name>
    <name type="common">Swimming crab</name>
    <name type="synonym">Neptunus trituberculatus</name>
    <dbReference type="NCBI Taxonomy" id="210409"/>
    <lineage>
        <taxon>Eukaryota</taxon>
        <taxon>Metazoa</taxon>
        <taxon>Ecdysozoa</taxon>
        <taxon>Arthropoda</taxon>
        <taxon>Crustacea</taxon>
        <taxon>Multicrustacea</taxon>
        <taxon>Malacostraca</taxon>
        <taxon>Eumalacostraca</taxon>
        <taxon>Eucarida</taxon>
        <taxon>Decapoda</taxon>
        <taxon>Pleocyemata</taxon>
        <taxon>Brachyura</taxon>
        <taxon>Eubrachyura</taxon>
        <taxon>Portunoidea</taxon>
        <taxon>Portunidae</taxon>
        <taxon>Portuninae</taxon>
        <taxon>Portunus</taxon>
    </lineage>
</organism>
<dbReference type="EMBL" id="VSRR010014961">
    <property type="protein sequence ID" value="MPC57651.1"/>
    <property type="molecule type" value="Genomic_DNA"/>
</dbReference>
<proteinExistence type="predicted"/>
<comment type="caution">
    <text evidence="1">The sequence shown here is derived from an EMBL/GenBank/DDBJ whole genome shotgun (WGS) entry which is preliminary data.</text>
</comment>
<dbReference type="Proteomes" id="UP000324222">
    <property type="component" value="Unassembled WGS sequence"/>
</dbReference>
<sequence length="70" mass="7845">MSFIRSECQGSGRRASLHHTAAGRPLYICSRGKETRQPLKQNLSLTSFSTPRCTNGRAFRGAETEECDRK</sequence>
<gene>
    <name evidence="1" type="ORF">E2C01_051636</name>
</gene>